<reference evidence="2" key="1">
    <citation type="journal article" date="2007" name="Nature">
        <title>The grapevine genome sequence suggests ancestral hexaploidization in major angiosperm phyla.</title>
        <authorList>
            <consortium name="The French-Italian Public Consortium for Grapevine Genome Characterization."/>
            <person name="Jaillon O."/>
            <person name="Aury J.-M."/>
            <person name="Noel B."/>
            <person name="Policriti A."/>
            <person name="Clepet C."/>
            <person name="Casagrande A."/>
            <person name="Choisne N."/>
            <person name="Aubourg S."/>
            <person name="Vitulo N."/>
            <person name="Jubin C."/>
            <person name="Vezzi A."/>
            <person name="Legeai F."/>
            <person name="Hugueney P."/>
            <person name="Dasilva C."/>
            <person name="Horner D."/>
            <person name="Mica E."/>
            <person name="Jublot D."/>
            <person name="Poulain J."/>
            <person name="Bruyere C."/>
            <person name="Billault A."/>
            <person name="Segurens B."/>
            <person name="Gouyvenoux M."/>
            <person name="Ugarte E."/>
            <person name="Cattonaro F."/>
            <person name="Anthouard V."/>
            <person name="Vico V."/>
            <person name="Del Fabbro C."/>
            <person name="Alaux M."/>
            <person name="Di Gaspero G."/>
            <person name="Dumas V."/>
            <person name="Felice N."/>
            <person name="Paillard S."/>
            <person name="Juman I."/>
            <person name="Moroldo M."/>
            <person name="Scalabrin S."/>
            <person name="Canaguier A."/>
            <person name="Le Clainche I."/>
            <person name="Malacrida G."/>
            <person name="Durand E."/>
            <person name="Pesole G."/>
            <person name="Laucou V."/>
            <person name="Chatelet P."/>
            <person name="Merdinoglu D."/>
            <person name="Delledonne M."/>
            <person name="Pezzotti M."/>
            <person name="Lecharny A."/>
            <person name="Scarpelli C."/>
            <person name="Artiguenave F."/>
            <person name="Pe M.E."/>
            <person name="Valle G."/>
            <person name="Morgante M."/>
            <person name="Caboche M."/>
            <person name="Adam-Blondon A.-F."/>
            <person name="Weissenbach J."/>
            <person name="Quetier F."/>
            <person name="Wincker P."/>
        </authorList>
    </citation>
    <scope>NUCLEOTIDE SEQUENCE [LARGE SCALE GENOMIC DNA]</scope>
    <source>
        <strain evidence="2">cv. Pinot noir / PN40024</strain>
    </source>
</reference>
<dbReference type="Proteomes" id="UP000009183">
    <property type="component" value="Chromosome 2"/>
</dbReference>
<evidence type="ECO:0000313" key="1">
    <source>
        <dbReference type="EMBL" id="CBI34433.3"/>
    </source>
</evidence>
<organism evidence="1 2">
    <name type="scientific">Vitis vinifera</name>
    <name type="common">Grape</name>
    <dbReference type="NCBI Taxonomy" id="29760"/>
    <lineage>
        <taxon>Eukaryota</taxon>
        <taxon>Viridiplantae</taxon>
        <taxon>Streptophyta</taxon>
        <taxon>Embryophyta</taxon>
        <taxon>Tracheophyta</taxon>
        <taxon>Spermatophyta</taxon>
        <taxon>Magnoliopsida</taxon>
        <taxon>eudicotyledons</taxon>
        <taxon>Gunneridae</taxon>
        <taxon>Pentapetalae</taxon>
        <taxon>rosids</taxon>
        <taxon>Vitales</taxon>
        <taxon>Vitaceae</taxon>
        <taxon>Viteae</taxon>
        <taxon>Vitis</taxon>
    </lineage>
</organism>
<dbReference type="STRING" id="29760.D7TVA8"/>
<gene>
    <name evidence="1" type="ordered locus">VIT_02s0025g00920</name>
</gene>
<name>D7TVA8_VITVI</name>
<evidence type="ECO:0000313" key="2">
    <source>
        <dbReference type="Proteomes" id="UP000009183"/>
    </source>
</evidence>
<proteinExistence type="predicted"/>
<dbReference type="EMBL" id="FN596251">
    <property type="protein sequence ID" value="CBI34433.3"/>
    <property type="molecule type" value="Genomic_DNA"/>
</dbReference>
<keyword evidence="2" id="KW-1185">Reference proteome</keyword>
<dbReference type="AlphaFoldDB" id="D7TVA8"/>
<accession>D7TVA8</accession>
<sequence length="49" mass="5871">MQLISLQPAVHRTLSKRRIRICFSLQQRRRKLCEDDVLKCNLLFLTDTI</sequence>
<dbReference type="PaxDb" id="29760-VIT_02s0025g00920.t01"/>
<protein>
    <submittedName>
        <fullName evidence="1">Uncharacterized protein</fullName>
    </submittedName>
</protein>
<dbReference type="InParanoid" id="D7TVA8"/>
<dbReference type="HOGENOM" id="CLU_3145552_0_0_1"/>